<dbReference type="Proteomes" id="UP001218218">
    <property type="component" value="Unassembled WGS sequence"/>
</dbReference>
<reference evidence="1" key="1">
    <citation type="submission" date="2023-03" db="EMBL/GenBank/DDBJ databases">
        <title>Massive genome expansion in bonnet fungi (Mycena s.s.) driven by repeated elements and novel gene families across ecological guilds.</title>
        <authorList>
            <consortium name="Lawrence Berkeley National Laboratory"/>
            <person name="Harder C.B."/>
            <person name="Miyauchi S."/>
            <person name="Viragh M."/>
            <person name="Kuo A."/>
            <person name="Thoen E."/>
            <person name="Andreopoulos B."/>
            <person name="Lu D."/>
            <person name="Skrede I."/>
            <person name="Drula E."/>
            <person name="Henrissat B."/>
            <person name="Morin E."/>
            <person name="Kohler A."/>
            <person name="Barry K."/>
            <person name="LaButti K."/>
            <person name="Morin E."/>
            <person name="Salamov A."/>
            <person name="Lipzen A."/>
            <person name="Mereny Z."/>
            <person name="Hegedus B."/>
            <person name="Baldrian P."/>
            <person name="Stursova M."/>
            <person name="Weitz H."/>
            <person name="Taylor A."/>
            <person name="Grigoriev I.V."/>
            <person name="Nagy L.G."/>
            <person name="Martin F."/>
            <person name="Kauserud H."/>
        </authorList>
    </citation>
    <scope>NUCLEOTIDE SEQUENCE</scope>
    <source>
        <strain evidence="1">CBHHK002</strain>
    </source>
</reference>
<organism evidence="1 2">
    <name type="scientific">Mycena albidolilacea</name>
    <dbReference type="NCBI Taxonomy" id="1033008"/>
    <lineage>
        <taxon>Eukaryota</taxon>
        <taxon>Fungi</taxon>
        <taxon>Dikarya</taxon>
        <taxon>Basidiomycota</taxon>
        <taxon>Agaricomycotina</taxon>
        <taxon>Agaricomycetes</taxon>
        <taxon>Agaricomycetidae</taxon>
        <taxon>Agaricales</taxon>
        <taxon>Marasmiineae</taxon>
        <taxon>Mycenaceae</taxon>
        <taxon>Mycena</taxon>
    </lineage>
</organism>
<name>A0AAD6Z8L8_9AGAR</name>
<protein>
    <submittedName>
        <fullName evidence="1">Uncharacterized protein</fullName>
    </submittedName>
</protein>
<dbReference type="Gene3D" id="1.25.10.10">
    <property type="entry name" value="Leucine-rich Repeat Variant"/>
    <property type="match status" value="1"/>
</dbReference>
<dbReference type="AlphaFoldDB" id="A0AAD6Z8L8"/>
<evidence type="ECO:0000313" key="1">
    <source>
        <dbReference type="EMBL" id="KAJ7311561.1"/>
    </source>
</evidence>
<dbReference type="InterPro" id="IPR011989">
    <property type="entry name" value="ARM-like"/>
</dbReference>
<sequence>MQDLKACFAPDTAKSTPLPSATPVLLTPWAAATTTLVSALPTEVLFPLVDMWRLIVLDPAAVAWLAAGPGSGPVGVFSHTACDALAATQPSQTTPQAAPSTSQQYCSTTFIMFTVTFVIFATLTNPASGLFVLPPNSHGSISPNITEAGTSSESLDPDTASAAGHLTTTTGDDITVAFANNTIDNTDSQNKFYGVWSVVPSDQAYGGLYRITNDPSVFVSSTFNGSAVYLLISQWTCGIALDVGLDAQPNIRLDLQDQSTPITANCVPVAPPQAFTIATDLSSTTHMLTIRTTPRLDTRARCRVLMIVDQS</sequence>
<keyword evidence="2" id="KW-1185">Reference proteome</keyword>
<proteinExistence type="predicted"/>
<comment type="caution">
    <text evidence="1">The sequence shown here is derived from an EMBL/GenBank/DDBJ whole genome shotgun (WGS) entry which is preliminary data.</text>
</comment>
<accession>A0AAD6Z8L8</accession>
<gene>
    <name evidence="1" type="ORF">DFH08DRAFT_1045583</name>
</gene>
<dbReference type="EMBL" id="JARIHO010000075">
    <property type="protein sequence ID" value="KAJ7311561.1"/>
    <property type="molecule type" value="Genomic_DNA"/>
</dbReference>
<evidence type="ECO:0000313" key="2">
    <source>
        <dbReference type="Proteomes" id="UP001218218"/>
    </source>
</evidence>